<reference evidence="1 2" key="1">
    <citation type="journal article" date="2024" name="BMC Genomics">
        <title>De novo assembly and annotation of Popillia japonica's genome with initial clues to its potential as an invasive pest.</title>
        <authorList>
            <person name="Cucini C."/>
            <person name="Boschi S."/>
            <person name="Funari R."/>
            <person name="Cardaioli E."/>
            <person name="Iannotti N."/>
            <person name="Marturano G."/>
            <person name="Paoli F."/>
            <person name="Bruttini M."/>
            <person name="Carapelli A."/>
            <person name="Frati F."/>
            <person name="Nardi F."/>
        </authorList>
    </citation>
    <scope>NUCLEOTIDE SEQUENCE [LARGE SCALE GENOMIC DNA]</scope>
    <source>
        <strain evidence="1">DMR45628</strain>
    </source>
</reference>
<gene>
    <name evidence="1" type="ORF">QE152_g7815</name>
</gene>
<sequence>MRCKMGIGSRQQPAVRLVPTNAIISFKQKHKMGIGSRQQPAVRLVPTNAIISFKQKHKHTDICARRFADEANTTALSRNIIKENKK</sequence>
<keyword evidence="2" id="KW-1185">Reference proteome</keyword>
<evidence type="ECO:0000313" key="2">
    <source>
        <dbReference type="Proteomes" id="UP001458880"/>
    </source>
</evidence>
<proteinExistence type="predicted"/>
<comment type="caution">
    <text evidence="1">The sequence shown here is derived from an EMBL/GenBank/DDBJ whole genome shotgun (WGS) entry which is preliminary data.</text>
</comment>
<evidence type="ECO:0000313" key="1">
    <source>
        <dbReference type="EMBL" id="KAK9744363.1"/>
    </source>
</evidence>
<name>A0AAW1MDG5_POPJA</name>
<protein>
    <submittedName>
        <fullName evidence="1">Uncharacterized protein</fullName>
    </submittedName>
</protein>
<dbReference type="Proteomes" id="UP001458880">
    <property type="component" value="Unassembled WGS sequence"/>
</dbReference>
<dbReference type="EMBL" id="JASPKY010000059">
    <property type="protein sequence ID" value="KAK9744363.1"/>
    <property type="molecule type" value="Genomic_DNA"/>
</dbReference>
<accession>A0AAW1MDG5</accession>
<dbReference type="AlphaFoldDB" id="A0AAW1MDG5"/>
<organism evidence="1 2">
    <name type="scientific">Popillia japonica</name>
    <name type="common">Japanese beetle</name>
    <dbReference type="NCBI Taxonomy" id="7064"/>
    <lineage>
        <taxon>Eukaryota</taxon>
        <taxon>Metazoa</taxon>
        <taxon>Ecdysozoa</taxon>
        <taxon>Arthropoda</taxon>
        <taxon>Hexapoda</taxon>
        <taxon>Insecta</taxon>
        <taxon>Pterygota</taxon>
        <taxon>Neoptera</taxon>
        <taxon>Endopterygota</taxon>
        <taxon>Coleoptera</taxon>
        <taxon>Polyphaga</taxon>
        <taxon>Scarabaeiformia</taxon>
        <taxon>Scarabaeidae</taxon>
        <taxon>Rutelinae</taxon>
        <taxon>Popillia</taxon>
    </lineage>
</organism>